<comment type="caution">
    <text evidence="6">The sequence shown here is derived from an EMBL/GenBank/DDBJ whole genome shotgun (WGS) entry which is preliminary data.</text>
</comment>
<evidence type="ECO:0000256" key="3">
    <source>
        <dbReference type="ARBA" id="ARBA00023098"/>
    </source>
</evidence>
<dbReference type="Gene3D" id="3.40.1090.10">
    <property type="entry name" value="Cytosolic phospholipase A2 catalytic domain"/>
    <property type="match status" value="2"/>
</dbReference>
<protein>
    <submittedName>
        <fullName evidence="6">Patatin</fullName>
    </submittedName>
</protein>
<proteinExistence type="predicted"/>
<dbReference type="SUPFAM" id="SSF52151">
    <property type="entry name" value="FabD/lysophospholipase-like"/>
    <property type="match status" value="1"/>
</dbReference>
<evidence type="ECO:0000313" key="7">
    <source>
        <dbReference type="Proteomes" id="UP000238356"/>
    </source>
</evidence>
<dbReference type="InterPro" id="IPR002641">
    <property type="entry name" value="PNPLA_dom"/>
</dbReference>
<evidence type="ECO:0000259" key="5">
    <source>
        <dbReference type="PROSITE" id="PS51635"/>
    </source>
</evidence>
<dbReference type="EMBL" id="PSZD01000014">
    <property type="protein sequence ID" value="PPJ25887.1"/>
    <property type="molecule type" value="Genomic_DNA"/>
</dbReference>
<dbReference type="InterPro" id="IPR016035">
    <property type="entry name" value="Acyl_Trfase/lysoPLipase"/>
</dbReference>
<keyword evidence="7" id="KW-1185">Reference proteome</keyword>
<dbReference type="PANTHER" id="PTHR14226">
    <property type="entry name" value="NEUROPATHY TARGET ESTERASE/SWISS CHEESE D.MELANOGASTER"/>
    <property type="match status" value="1"/>
</dbReference>
<dbReference type="GO" id="GO:0016042">
    <property type="term" value="P:lipid catabolic process"/>
    <property type="evidence" value="ECO:0007669"/>
    <property type="project" value="UniProtKB-UniRule"/>
</dbReference>
<evidence type="ECO:0000256" key="2">
    <source>
        <dbReference type="ARBA" id="ARBA00022963"/>
    </source>
</evidence>
<dbReference type="Proteomes" id="UP000238356">
    <property type="component" value="Unassembled WGS sequence"/>
</dbReference>
<sequence>MVENDIEVVDAGAGHDLTITEQLLYYSVVCATRSRPAQHTDSARSRRSVRSEALRGGERAGSVALMCAALSPDRFRTALVLGGGGPVGIAWMAGVMVGLRAAGIDPARADRIVGTSAGSVVGAVLAAGGDLEHLGATRSPGGESFAPDPRRLAEIFSLRTTPGDAREIRRRMGELALATEAGDPDAHVERIARLAGVTEWPEADLRVTTVDIGTGELQVWTRDTAATLPQALAASTSVPGVFPPIPIGESRYFDGGVRSALNADLAAGAQIVVIMEPLAHMFPRTRTDRAHGAETEISIAPDAEAVAVFGIDVFNPAALTPAYEAGLRQSADAARQLVDVGFDA</sequence>
<feature type="short sequence motif" description="GXGXXG" evidence="4">
    <location>
        <begin position="83"/>
        <end position="88"/>
    </location>
</feature>
<keyword evidence="2 4" id="KW-0442">Lipid degradation</keyword>
<name>A0A2S6A2L8_9NOCA</name>
<feature type="short sequence motif" description="DGA/G" evidence="4">
    <location>
        <begin position="254"/>
        <end position="256"/>
    </location>
</feature>
<feature type="active site" description="Proton acceptor" evidence="4">
    <location>
        <position position="254"/>
    </location>
</feature>
<accession>A0A2S6A2L8</accession>
<evidence type="ECO:0000313" key="6">
    <source>
        <dbReference type="EMBL" id="PPJ25887.1"/>
    </source>
</evidence>
<feature type="domain" description="PNPLA" evidence="5">
    <location>
        <begin position="79"/>
        <end position="267"/>
    </location>
</feature>
<evidence type="ECO:0000256" key="4">
    <source>
        <dbReference type="PROSITE-ProRule" id="PRU01161"/>
    </source>
</evidence>
<feature type="short sequence motif" description="GXSXG" evidence="4">
    <location>
        <begin position="114"/>
        <end position="118"/>
    </location>
</feature>
<keyword evidence="3 4" id="KW-0443">Lipid metabolism</keyword>
<dbReference type="PANTHER" id="PTHR14226:SF57">
    <property type="entry name" value="BLR7027 PROTEIN"/>
    <property type="match status" value="1"/>
</dbReference>
<dbReference type="GO" id="GO:0016787">
    <property type="term" value="F:hydrolase activity"/>
    <property type="evidence" value="ECO:0007669"/>
    <property type="project" value="UniProtKB-UniRule"/>
</dbReference>
<keyword evidence="1 4" id="KW-0378">Hydrolase</keyword>
<reference evidence="6 7" key="1">
    <citation type="submission" date="2018-02" db="EMBL/GenBank/DDBJ databases">
        <title>8 Nocardia nova and 1 Nocardia cyriacigeorgica strain used for evolution to TMP-SMX.</title>
        <authorList>
            <person name="Mehta H."/>
            <person name="Weng J."/>
            <person name="Shamoo Y."/>
        </authorList>
    </citation>
    <scope>NUCLEOTIDE SEQUENCE [LARGE SCALE GENOMIC DNA]</scope>
    <source>
        <strain evidence="6 7">BAA2227</strain>
    </source>
</reference>
<dbReference type="AlphaFoldDB" id="A0A2S6A2L8"/>
<dbReference type="Pfam" id="PF01734">
    <property type="entry name" value="Patatin"/>
    <property type="match status" value="1"/>
</dbReference>
<gene>
    <name evidence="6" type="ORF">C5F51_21505</name>
</gene>
<feature type="active site" description="Nucleophile" evidence="4">
    <location>
        <position position="116"/>
    </location>
</feature>
<evidence type="ECO:0000256" key="1">
    <source>
        <dbReference type="ARBA" id="ARBA00022801"/>
    </source>
</evidence>
<dbReference type="PROSITE" id="PS51635">
    <property type="entry name" value="PNPLA"/>
    <property type="match status" value="1"/>
</dbReference>
<organism evidence="6 7">
    <name type="scientific">Nocardia nova</name>
    <dbReference type="NCBI Taxonomy" id="37330"/>
    <lineage>
        <taxon>Bacteria</taxon>
        <taxon>Bacillati</taxon>
        <taxon>Actinomycetota</taxon>
        <taxon>Actinomycetes</taxon>
        <taxon>Mycobacteriales</taxon>
        <taxon>Nocardiaceae</taxon>
        <taxon>Nocardia</taxon>
    </lineage>
</organism>
<dbReference type="InterPro" id="IPR050301">
    <property type="entry name" value="NTE"/>
</dbReference>